<dbReference type="InterPro" id="IPR000515">
    <property type="entry name" value="MetI-like"/>
</dbReference>
<dbReference type="PANTHER" id="PTHR30133:SF2">
    <property type="entry name" value="ARGININE ABC TRANSPORTER PERMEASE PROTEIN ARTQ"/>
    <property type="match status" value="1"/>
</dbReference>
<dbReference type="Pfam" id="PF00528">
    <property type="entry name" value="BPD_transp_1"/>
    <property type="match status" value="1"/>
</dbReference>
<feature type="transmembrane region" description="Helical" evidence="9">
    <location>
        <begin position="71"/>
        <end position="92"/>
    </location>
</feature>
<organism evidence="11 12">
    <name type="scientific">Mesorhizobium retamae</name>
    <dbReference type="NCBI Taxonomy" id="2912854"/>
    <lineage>
        <taxon>Bacteria</taxon>
        <taxon>Pseudomonadati</taxon>
        <taxon>Pseudomonadota</taxon>
        <taxon>Alphaproteobacteria</taxon>
        <taxon>Hyphomicrobiales</taxon>
        <taxon>Phyllobacteriaceae</taxon>
        <taxon>Mesorhizobium</taxon>
    </lineage>
</organism>
<evidence type="ECO:0000256" key="8">
    <source>
        <dbReference type="ARBA" id="ARBA00023136"/>
    </source>
</evidence>
<evidence type="ECO:0000259" key="10">
    <source>
        <dbReference type="PROSITE" id="PS50928"/>
    </source>
</evidence>
<sequence length="236" mass="25087">MGSSGSIIDLFAWGGDGWTKPLLIGLGVTMACACIGYALGLVLGLGVAFAKLGQHRWLGAAATLYTTLLRGVPPLLVIFLLFFGTNGALMWVARGFGYTGYIEVDAFTVGVMAVALVSAAYSSEVFRGAHAAIPVGQFEAYTALGLRPLAGLWTVIIPQMFRLALPGLGNVWIMAIKETTLLSVISLAELMRVVGVAGRTTGQPFIFYGVAALIYLVLVAISSRAFHVLEIRMRWA</sequence>
<dbReference type="NCBIfam" id="TIGR01726">
    <property type="entry name" value="HEQRo_perm_3TM"/>
    <property type="match status" value="1"/>
</dbReference>
<dbReference type="InterPro" id="IPR035906">
    <property type="entry name" value="MetI-like_sf"/>
</dbReference>
<dbReference type="SUPFAM" id="SSF161098">
    <property type="entry name" value="MetI-like"/>
    <property type="match status" value="1"/>
</dbReference>
<evidence type="ECO:0000256" key="7">
    <source>
        <dbReference type="ARBA" id="ARBA00022989"/>
    </source>
</evidence>
<dbReference type="PANTHER" id="PTHR30133">
    <property type="entry name" value="CATIONIC AMINO ACID TRANSPORTER, MEMBRANE COMPONENT"/>
    <property type="match status" value="1"/>
</dbReference>
<keyword evidence="5" id="KW-0997">Cell inner membrane</keyword>
<dbReference type="Gene3D" id="1.10.3720.10">
    <property type="entry name" value="MetI-like"/>
    <property type="match status" value="1"/>
</dbReference>
<evidence type="ECO:0000256" key="9">
    <source>
        <dbReference type="RuleBase" id="RU363032"/>
    </source>
</evidence>
<feature type="transmembrane region" description="Helical" evidence="9">
    <location>
        <begin position="22"/>
        <end position="50"/>
    </location>
</feature>
<feature type="transmembrane region" description="Helical" evidence="9">
    <location>
        <begin position="98"/>
        <end position="121"/>
    </location>
</feature>
<comment type="similarity">
    <text evidence="2">Belongs to the binding-protein-dependent transport system permease family. HisMQ subfamily.</text>
</comment>
<protein>
    <submittedName>
        <fullName evidence="11">ABC transporter permease subunit</fullName>
    </submittedName>
</protein>
<dbReference type="InterPro" id="IPR010065">
    <property type="entry name" value="AA_ABC_transptr_permease_3TM"/>
</dbReference>
<accession>A0ABS9QMB8</accession>
<dbReference type="RefSeq" id="WP_239370080.1">
    <property type="nucleotide sequence ID" value="NZ_JAKREW010000046.1"/>
</dbReference>
<dbReference type="PROSITE" id="PS50928">
    <property type="entry name" value="ABC_TM1"/>
    <property type="match status" value="1"/>
</dbReference>
<name>A0ABS9QMB8_9HYPH</name>
<proteinExistence type="inferred from homology"/>
<dbReference type="InterPro" id="IPR051613">
    <property type="entry name" value="ABC_transp_permease_HisMQ"/>
</dbReference>
<keyword evidence="4" id="KW-1003">Cell membrane</keyword>
<evidence type="ECO:0000256" key="4">
    <source>
        <dbReference type="ARBA" id="ARBA00022475"/>
    </source>
</evidence>
<comment type="caution">
    <text evidence="11">The sequence shown here is derived from an EMBL/GenBank/DDBJ whole genome shotgun (WGS) entry which is preliminary data.</text>
</comment>
<evidence type="ECO:0000256" key="3">
    <source>
        <dbReference type="ARBA" id="ARBA00022448"/>
    </source>
</evidence>
<evidence type="ECO:0000256" key="5">
    <source>
        <dbReference type="ARBA" id="ARBA00022519"/>
    </source>
</evidence>
<feature type="transmembrane region" description="Helical" evidence="9">
    <location>
        <begin position="205"/>
        <end position="226"/>
    </location>
</feature>
<comment type="subcellular location">
    <subcellularLocation>
        <location evidence="1">Cell inner membrane</location>
        <topology evidence="1">Multi-pass membrane protein</topology>
    </subcellularLocation>
    <subcellularLocation>
        <location evidence="9">Cell membrane</location>
        <topology evidence="9">Multi-pass membrane protein</topology>
    </subcellularLocation>
</comment>
<evidence type="ECO:0000256" key="1">
    <source>
        <dbReference type="ARBA" id="ARBA00004429"/>
    </source>
</evidence>
<evidence type="ECO:0000313" key="11">
    <source>
        <dbReference type="EMBL" id="MCG7508571.1"/>
    </source>
</evidence>
<reference evidence="11 12" key="1">
    <citation type="submission" date="2022-02" db="EMBL/GenBank/DDBJ databases">
        <title>Draft genome sequence of Mezorhizobium retamae strain IRAMC:0171 isolated from Retama raetam nodules.</title>
        <authorList>
            <person name="Bengaied R."/>
            <person name="Sbissi I."/>
            <person name="Huber K."/>
            <person name="Ghodbane F."/>
            <person name="Nouioui I."/>
            <person name="Tarhouni M."/>
            <person name="Gtari M."/>
        </authorList>
    </citation>
    <scope>NUCLEOTIDE SEQUENCE [LARGE SCALE GENOMIC DNA]</scope>
    <source>
        <strain evidence="11 12">IRAMC:0171</strain>
    </source>
</reference>
<dbReference type="EMBL" id="JAKREW010000046">
    <property type="protein sequence ID" value="MCG7508571.1"/>
    <property type="molecule type" value="Genomic_DNA"/>
</dbReference>
<dbReference type="Proteomes" id="UP001201701">
    <property type="component" value="Unassembled WGS sequence"/>
</dbReference>
<keyword evidence="12" id="KW-1185">Reference proteome</keyword>
<dbReference type="CDD" id="cd06261">
    <property type="entry name" value="TM_PBP2"/>
    <property type="match status" value="1"/>
</dbReference>
<keyword evidence="3 9" id="KW-0813">Transport</keyword>
<evidence type="ECO:0000256" key="2">
    <source>
        <dbReference type="ARBA" id="ARBA00010072"/>
    </source>
</evidence>
<keyword evidence="6 9" id="KW-0812">Transmembrane</keyword>
<gene>
    <name evidence="11" type="ORF">L4923_26365</name>
</gene>
<evidence type="ECO:0000313" key="12">
    <source>
        <dbReference type="Proteomes" id="UP001201701"/>
    </source>
</evidence>
<keyword evidence="7 9" id="KW-1133">Transmembrane helix</keyword>
<keyword evidence="8 9" id="KW-0472">Membrane</keyword>
<feature type="domain" description="ABC transmembrane type-1" evidence="10">
    <location>
        <begin position="22"/>
        <end position="226"/>
    </location>
</feature>
<evidence type="ECO:0000256" key="6">
    <source>
        <dbReference type="ARBA" id="ARBA00022692"/>
    </source>
</evidence>